<dbReference type="AlphaFoldDB" id="A0A6N6REW1"/>
<dbReference type="PROSITE" id="PS51186">
    <property type="entry name" value="GNAT"/>
    <property type="match status" value="1"/>
</dbReference>
<dbReference type="GO" id="GO:0016747">
    <property type="term" value="F:acyltransferase activity, transferring groups other than amino-acyl groups"/>
    <property type="evidence" value="ECO:0007669"/>
    <property type="project" value="InterPro"/>
</dbReference>
<dbReference type="Proteomes" id="UP000468650">
    <property type="component" value="Unassembled WGS sequence"/>
</dbReference>
<keyword evidence="3" id="KW-1185">Reference proteome</keyword>
<dbReference type="OrthoDB" id="9796171at2"/>
<dbReference type="Pfam" id="PF13673">
    <property type="entry name" value="Acetyltransf_10"/>
    <property type="match status" value="1"/>
</dbReference>
<reference evidence="2 3" key="1">
    <citation type="submission" date="2019-09" db="EMBL/GenBank/DDBJ databases">
        <title>Genomes of family Cryomorphaceae.</title>
        <authorList>
            <person name="Bowman J.P."/>
        </authorList>
    </citation>
    <scope>NUCLEOTIDE SEQUENCE [LARGE SCALE GENOMIC DNA]</scope>
    <source>
        <strain evidence="2 3">LMG 25704</strain>
    </source>
</reference>
<dbReference type="InterPro" id="IPR000182">
    <property type="entry name" value="GNAT_dom"/>
</dbReference>
<protein>
    <submittedName>
        <fullName evidence="2">GNAT family N-acetyltransferase</fullName>
    </submittedName>
</protein>
<organism evidence="2 3">
    <name type="scientific">Phaeocystidibacter luteus</name>
    <dbReference type="NCBI Taxonomy" id="911197"/>
    <lineage>
        <taxon>Bacteria</taxon>
        <taxon>Pseudomonadati</taxon>
        <taxon>Bacteroidota</taxon>
        <taxon>Flavobacteriia</taxon>
        <taxon>Flavobacteriales</taxon>
        <taxon>Phaeocystidibacteraceae</taxon>
        <taxon>Phaeocystidibacter</taxon>
    </lineage>
</organism>
<dbReference type="CDD" id="cd04301">
    <property type="entry name" value="NAT_SF"/>
    <property type="match status" value="1"/>
</dbReference>
<feature type="domain" description="N-acetyltransferase" evidence="1">
    <location>
        <begin position="9"/>
        <end position="148"/>
    </location>
</feature>
<dbReference type="SUPFAM" id="SSF55729">
    <property type="entry name" value="Acyl-CoA N-acyltransferases (Nat)"/>
    <property type="match status" value="1"/>
</dbReference>
<dbReference type="RefSeq" id="WP_151667832.1">
    <property type="nucleotide sequence ID" value="NZ_WBVO01000008.1"/>
</dbReference>
<name>A0A6N6REW1_9FLAO</name>
<proteinExistence type="predicted"/>
<dbReference type="EMBL" id="WBVO01000008">
    <property type="protein sequence ID" value="KAB2808737.1"/>
    <property type="molecule type" value="Genomic_DNA"/>
</dbReference>
<dbReference type="Gene3D" id="3.40.630.30">
    <property type="match status" value="1"/>
</dbReference>
<dbReference type="InterPro" id="IPR016181">
    <property type="entry name" value="Acyl_CoA_acyltransferase"/>
</dbReference>
<sequence>MSQESFKIKDWESLSKEELYAILKLRQEVFVVEQHCPYLDCDDHDENCLHLWTEDSQGITAYSRIAPPGEIYEETSIGRVITAERARRTGLGRRLMDRSMKETESQFGKPIRIMAQSYLLKFYESYGFVKEGEEFLEDGLPHWWMICD</sequence>
<evidence type="ECO:0000313" key="2">
    <source>
        <dbReference type="EMBL" id="KAB2808737.1"/>
    </source>
</evidence>
<evidence type="ECO:0000259" key="1">
    <source>
        <dbReference type="PROSITE" id="PS51186"/>
    </source>
</evidence>
<gene>
    <name evidence="2" type="ORF">F8C67_10645</name>
</gene>
<keyword evidence="2" id="KW-0808">Transferase</keyword>
<comment type="caution">
    <text evidence="2">The sequence shown here is derived from an EMBL/GenBank/DDBJ whole genome shotgun (WGS) entry which is preliminary data.</text>
</comment>
<evidence type="ECO:0000313" key="3">
    <source>
        <dbReference type="Proteomes" id="UP000468650"/>
    </source>
</evidence>
<accession>A0A6N6REW1</accession>